<organism evidence="1 2">
    <name type="scientific">Jimgerdemannia flammicorona</name>
    <dbReference type="NCBI Taxonomy" id="994334"/>
    <lineage>
        <taxon>Eukaryota</taxon>
        <taxon>Fungi</taxon>
        <taxon>Fungi incertae sedis</taxon>
        <taxon>Mucoromycota</taxon>
        <taxon>Mucoromycotina</taxon>
        <taxon>Endogonomycetes</taxon>
        <taxon>Endogonales</taxon>
        <taxon>Endogonaceae</taxon>
        <taxon>Jimgerdemannia</taxon>
    </lineage>
</organism>
<accession>A0A433QJX8</accession>
<protein>
    <submittedName>
        <fullName evidence="1">Uncharacterized protein</fullName>
    </submittedName>
</protein>
<evidence type="ECO:0000313" key="1">
    <source>
        <dbReference type="EMBL" id="RUS30078.1"/>
    </source>
</evidence>
<keyword evidence="2" id="KW-1185">Reference proteome</keyword>
<dbReference type="Proteomes" id="UP000274822">
    <property type="component" value="Unassembled WGS sequence"/>
</dbReference>
<name>A0A433QJX8_9FUNG</name>
<comment type="caution">
    <text evidence="1">The sequence shown here is derived from an EMBL/GenBank/DDBJ whole genome shotgun (WGS) entry which is preliminary data.</text>
</comment>
<proteinExistence type="predicted"/>
<reference evidence="1 2" key="1">
    <citation type="journal article" date="2018" name="New Phytol.">
        <title>Phylogenomics of Endogonaceae and evolution of mycorrhizas within Mucoromycota.</title>
        <authorList>
            <person name="Chang Y."/>
            <person name="Desiro A."/>
            <person name="Na H."/>
            <person name="Sandor L."/>
            <person name="Lipzen A."/>
            <person name="Clum A."/>
            <person name="Barry K."/>
            <person name="Grigoriev I.V."/>
            <person name="Martin F.M."/>
            <person name="Stajich J.E."/>
            <person name="Smith M.E."/>
            <person name="Bonito G."/>
            <person name="Spatafora J.W."/>
        </authorList>
    </citation>
    <scope>NUCLEOTIDE SEQUENCE [LARGE SCALE GENOMIC DNA]</scope>
    <source>
        <strain evidence="1 2">AD002</strain>
    </source>
</reference>
<evidence type="ECO:0000313" key="2">
    <source>
        <dbReference type="Proteomes" id="UP000274822"/>
    </source>
</evidence>
<gene>
    <name evidence="1" type="ORF">BC938DRAFT_479879</name>
</gene>
<sequence length="66" mass="7039">MLLVVCHGFGGGCVDGLKDLRNAERGDLAVLSQLAQEATRHPLHPVPSCAPRVPEARCSSHVISHE</sequence>
<dbReference type="EMBL" id="RBNJ01004320">
    <property type="protein sequence ID" value="RUS30078.1"/>
    <property type="molecule type" value="Genomic_DNA"/>
</dbReference>
<dbReference type="AlphaFoldDB" id="A0A433QJX8"/>